<feature type="binding site" evidence="11">
    <location>
        <begin position="226"/>
        <end position="233"/>
    </location>
    <ligand>
        <name>ATP</name>
        <dbReference type="ChEBI" id="CHEBI:30616"/>
    </ligand>
</feature>
<dbReference type="Gene3D" id="3.40.50.300">
    <property type="entry name" value="P-loop containing nucleotide triphosphate hydrolases"/>
    <property type="match status" value="2"/>
</dbReference>
<dbReference type="InterPro" id="IPR027785">
    <property type="entry name" value="UvrD-like_helicase_C"/>
</dbReference>
<protein>
    <recommendedName>
        <fullName evidence="11">RecBCD enzyme subunit RecD</fullName>
        <ecNumber evidence="11">5.6.2.3</ecNumber>
    </recommendedName>
    <alternativeName>
        <fullName evidence="11">DNA 5'-3' helicase subunit RecD</fullName>
    </alternativeName>
    <alternativeName>
        <fullName evidence="11">Exonuclease V subunit RecD</fullName>
        <shortName evidence="11">ExoV subunit RecD</shortName>
    </alternativeName>
    <alternativeName>
        <fullName evidence="11">Helicase/nuclease RecBCD subunit RecD</fullName>
    </alternativeName>
</protein>
<accession>D5X685</accession>
<reference evidence="13" key="1">
    <citation type="submission" date="2010-04" db="EMBL/GenBank/DDBJ databases">
        <title>Complete sequence of Thiomonas intermedia K12.</title>
        <authorList>
            <consortium name="US DOE Joint Genome Institute"/>
            <person name="Lucas S."/>
            <person name="Copeland A."/>
            <person name="Lapidus A."/>
            <person name="Cheng J.-F."/>
            <person name="Bruce D."/>
            <person name="Goodwin L."/>
            <person name="Pitluck S."/>
            <person name="Davenport K."/>
            <person name="Detter J.C."/>
            <person name="Han C."/>
            <person name="Tapia R."/>
            <person name="Land M."/>
            <person name="Hauser L."/>
            <person name="Kyrpides N."/>
            <person name="Ovchinnikova G."/>
            <person name="Kerfeld C.A."/>
            <person name="Cannon G.C."/>
            <person name="Heinhorst S."/>
            <person name="Woyke T."/>
        </authorList>
    </citation>
    <scope>NUCLEOTIDE SEQUENCE [LARGE SCALE GENOMIC DNA]</scope>
    <source>
        <strain evidence="13">K12</strain>
    </source>
</reference>
<dbReference type="InterPro" id="IPR041851">
    <property type="entry name" value="RecD_N_sf"/>
</dbReference>
<evidence type="ECO:0000256" key="10">
    <source>
        <dbReference type="ARBA" id="ARBA00023235"/>
    </source>
</evidence>
<dbReference type="BioCyc" id="TINT75379:TINT_RS13315-MONOMER"/>
<comment type="miscellaneous">
    <text evidence="11">In the RecBCD complex, RecB has a slow 3'-5' helicase, an exonuclease activity and loads RecA onto ssDNA, RecD has a fast 5'-3' helicase activity, while RecC stimulates the ATPase and processivity of the RecB helicase and contributes to recognition of the Chi site.</text>
</comment>
<keyword evidence="8 11" id="KW-0238">DNA-binding</keyword>
<dbReference type="HAMAP" id="MF_01487">
    <property type="entry name" value="RecD"/>
    <property type="match status" value="1"/>
</dbReference>
<comment type="similarity">
    <text evidence="11">Belongs to the RecD family.</text>
</comment>
<dbReference type="InterPro" id="IPR027417">
    <property type="entry name" value="P-loop_NTPase"/>
</dbReference>
<evidence type="ECO:0000313" key="13">
    <source>
        <dbReference type="EMBL" id="ADG32002.1"/>
    </source>
</evidence>
<comment type="function">
    <text evidence="11">A helicase/nuclease that prepares dsDNA breaks (DSB) for recombinational DNA repair. Binds to DSBs and unwinds DNA via a highly rapid and processive ATP-dependent bidirectional helicase activity. Unwinds dsDNA until it encounters a Chi (crossover hotspot instigator) sequence from the 3' direction. Cuts ssDNA a few nucleotides 3' to the Chi site. The properties and activities of the enzyme are changed at Chi. The Chi-altered holoenzyme produces a long 3'-ssDNA overhang and facilitates RecA-binding to the ssDNA for homologous DNA recombination and repair. Holoenzyme degrades any linearized DNA that is unable to undergo homologous recombination. In the holoenzyme this subunit has ssDNA-dependent ATPase and 5'-3' helicase activity. When added to pre-assembled RecBC greatly stimulates nuclease activity and augments holoenzyme processivity. Negatively regulates the RecA-loading ability of RecBCD.</text>
</comment>
<dbReference type="GO" id="GO:0005524">
    <property type="term" value="F:ATP binding"/>
    <property type="evidence" value="ECO:0007669"/>
    <property type="project" value="UniProtKB-UniRule"/>
</dbReference>
<dbReference type="InterPro" id="IPR003593">
    <property type="entry name" value="AAA+_ATPase"/>
</dbReference>
<dbReference type="Pfam" id="PF21185">
    <property type="entry name" value="RecD_N"/>
    <property type="match status" value="1"/>
</dbReference>
<keyword evidence="5 11" id="KW-0347">Helicase</keyword>
<keyword evidence="3 11" id="KW-0227">DNA damage</keyword>
<keyword evidence="2 11" id="KW-0547">Nucleotide-binding</keyword>
<proteinExistence type="inferred from homology"/>
<evidence type="ECO:0000256" key="4">
    <source>
        <dbReference type="ARBA" id="ARBA00022801"/>
    </source>
</evidence>
<dbReference type="GO" id="GO:0008854">
    <property type="term" value="F:exodeoxyribonuclease V activity"/>
    <property type="evidence" value="ECO:0007669"/>
    <property type="project" value="InterPro"/>
</dbReference>
<dbReference type="AlphaFoldDB" id="D5X685"/>
<dbReference type="GO" id="GO:0017116">
    <property type="term" value="F:single-stranded DNA helicase activity"/>
    <property type="evidence" value="ECO:0007669"/>
    <property type="project" value="TreeGrafter"/>
</dbReference>
<dbReference type="SUPFAM" id="SSF52540">
    <property type="entry name" value="P-loop containing nucleoside triphosphate hydrolases"/>
    <property type="match status" value="2"/>
</dbReference>
<dbReference type="EC" id="5.6.2.3" evidence="11"/>
<organism evidence="13">
    <name type="scientific">Thiomonas intermedia (strain K12)</name>
    <name type="common">Thiobacillus intermedius</name>
    <dbReference type="NCBI Taxonomy" id="75379"/>
    <lineage>
        <taxon>Bacteria</taxon>
        <taxon>Pseudomonadati</taxon>
        <taxon>Pseudomonadota</taxon>
        <taxon>Betaproteobacteria</taxon>
        <taxon>Burkholderiales</taxon>
        <taxon>Thiomonas</taxon>
    </lineage>
</organism>
<keyword evidence="6 11" id="KW-0269">Exonuclease</keyword>
<dbReference type="Gene3D" id="1.10.10.1020">
    <property type="entry name" value="RecBCD complex, subunit RecD, N-terminal domain"/>
    <property type="match status" value="1"/>
</dbReference>
<dbReference type="GO" id="GO:0016887">
    <property type="term" value="F:ATP hydrolysis activity"/>
    <property type="evidence" value="ECO:0007669"/>
    <property type="project" value="RHEA"/>
</dbReference>
<feature type="domain" description="AAA+ ATPase" evidence="12">
    <location>
        <begin position="218"/>
        <end position="419"/>
    </location>
</feature>
<dbReference type="GO" id="GO:0003677">
    <property type="term" value="F:DNA binding"/>
    <property type="evidence" value="ECO:0007669"/>
    <property type="project" value="UniProtKB-UniRule"/>
</dbReference>
<dbReference type="InterPro" id="IPR049550">
    <property type="entry name" value="RecD_N"/>
</dbReference>
<sequence>MRPAPTNAPSAPTQRVLDVLHDWAEQGVLRRLDAALARLLAELCPQMPPELAVAVALLADLEGRGHTCVLLGELPQHFIALKERAATAGAPALSPDVHWPDDGERLLRECPAVYCEGEPDNGAPLIFSRERRAAPSSLDPLGGRGGPSTTLGAMEAERLYLRRYWRDENTVAARIHQRLQPEAAVDAPAAAALLAQLFPPADDTEVDWPKLACALALRGRFTLLTGGPGTGKTHTAARLLALLWALRSQPGALRVALAAPTGKAAARLKQSIDRELVKLAALPGVAELSQRLGPARTLHSLLGARPDTRRFARNAAQPLEVDVLLVDEASMIHLEMMAALLDALPPTARLILLGDKDQLASVEAGAVLGELCTGAEQGRYTPQTAQALQALCSDRIPQPFIDPAGPALLQRVVMLRKSHRFGGAIGQLAQAVNAGDAERAQALLQQADDAAVRLLPVPQLLAPVFSPVLAPVAAPALVDLAVQGRDGAKGYAHYADLLRQGPTAEADWDAWAQRVLQAFDQCRVLCAVREGPWGVQALNEAIAARLDALGLLHDRGAWYAGRPVMVTRNDHDLGVLNGDVGIALPTGTQGLRVVFLQGQSLRSVSISRLADVQTAFAMTVHQSQGSEFDHTVLVLPERHAGLSRELIYTGITRARSFFTLACADMQTLHAGIQRVTHRASGLLSRIDKLPA</sequence>
<gene>
    <name evidence="11" type="primary">recD</name>
    <name evidence="13" type="ordered locus">Tint_2661</name>
</gene>
<dbReference type="InterPro" id="IPR050534">
    <property type="entry name" value="Coronavir_polyprotein_1ab"/>
</dbReference>
<dbReference type="STRING" id="75379.Tint_2661"/>
<evidence type="ECO:0000256" key="11">
    <source>
        <dbReference type="HAMAP-Rule" id="MF_01487"/>
    </source>
</evidence>
<dbReference type="GO" id="GO:0043139">
    <property type="term" value="F:5'-3' DNA helicase activity"/>
    <property type="evidence" value="ECO:0007669"/>
    <property type="project" value="UniProtKB-UniRule"/>
</dbReference>
<dbReference type="GO" id="GO:0009338">
    <property type="term" value="C:exodeoxyribonuclease V complex"/>
    <property type="evidence" value="ECO:0007669"/>
    <property type="project" value="InterPro"/>
</dbReference>
<dbReference type="CDD" id="cd17933">
    <property type="entry name" value="DEXSc_RecD-like"/>
    <property type="match status" value="1"/>
</dbReference>
<evidence type="ECO:0000256" key="1">
    <source>
        <dbReference type="ARBA" id="ARBA00022722"/>
    </source>
</evidence>
<dbReference type="Pfam" id="PF13538">
    <property type="entry name" value="UvrD_C_2"/>
    <property type="match status" value="1"/>
</dbReference>
<evidence type="ECO:0000259" key="12">
    <source>
        <dbReference type="SMART" id="SM00382"/>
    </source>
</evidence>
<evidence type="ECO:0000256" key="2">
    <source>
        <dbReference type="ARBA" id="ARBA00022741"/>
    </source>
</evidence>
<dbReference type="EMBL" id="CP002021">
    <property type="protein sequence ID" value="ADG32002.1"/>
    <property type="molecule type" value="Genomic_DNA"/>
</dbReference>
<keyword evidence="10 11" id="KW-0413">Isomerase</keyword>
<keyword evidence="1 11" id="KW-0540">Nuclease</keyword>
<evidence type="ECO:0000256" key="7">
    <source>
        <dbReference type="ARBA" id="ARBA00022840"/>
    </source>
</evidence>
<keyword evidence="4 11" id="KW-0378">Hydrolase</keyword>
<evidence type="ECO:0000256" key="9">
    <source>
        <dbReference type="ARBA" id="ARBA00023204"/>
    </source>
</evidence>
<comment type="subunit">
    <text evidence="11">Heterotrimer of RecB, RecC and RecD. All subunits contribute to DNA-binding.</text>
</comment>
<dbReference type="NCBIfam" id="TIGR01447">
    <property type="entry name" value="recD"/>
    <property type="match status" value="1"/>
</dbReference>
<keyword evidence="9 11" id="KW-0234">DNA repair</keyword>
<evidence type="ECO:0000256" key="8">
    <source>
        <dbReference type="ARBA" id="ARBA00023125"/>
    </source>
</evidence>
<dbReference type="Pfam" id="PF13245">
    <property type="entry name" value="AAA_19"/>
    <property type="match status" value="1"/>
</dbReference>
<keyword evidence="7 11" id="KW-0067">ATP-binding</keyword>
<dbReference type="PANTHER" id="PTHR43788">
    <property type="entry name" value="DNA2/NAM7 HELICASE FAMILY MEMBER"/>
    <property type="match status" value="1"/>
</dbReference>
<dbReference type="InterPro" id="IPR006344">
    <property type="entry name" value="RecD"/>
</dbReference>
<dbReference type="HOGENOM" id="CLU_007524_1_2_4"/>
<dbReference type="KEGG" id="tin:Tint_2661"/>
<dbReference type="CDD" id="cd18809">
    <property type="entry name" value="SF1_C_RecD"/>
    <property type="match status" value="1"/>
</dbReference>
<evidence type="ECO:0000256" key="6">
    <source>
        <dbReference type="ARBA" id="ARBA00022839"/>
    </source>
</evidence>
<evidence type="ECO:0000256" key="5">
    <source>
        <dbReference type="ARBA" id="ARBA00022806"/>
    </source>
</evidence>
<name>D5X685_THIK1</name>
<evidence type="ECO:0000256" key="3">
    <source>
        <dbReference type="ARBA" id="ARBA00022763"/>
    </source>
</evidence>
<comment type="catalytic activity">
    <reaction evidence="11">
        <text>ATP + H2O = ADP + phosphate + H(+)</text>
        <dbReference type="Rhea" id="RHEA:13065"/>
        <dbReference type="ChEBI" id="CHEBI:15377"/>
        <dbReference type="ChEBI" id="CHEBI:15378"/>
        <dbReference type="ChEBI" id="CHEBI:30616"/>
        <dbReference type="ChEBI" id="CHEBI:43474"/>
        <dbReference type="ChEBI" id="CHEBI:456216"/>
        <dbReference type="EC" id="5.6.2.3"/>
    </reaction>
</comment>
<dbReference type="eggNOG" id="COG0507">
    <property type="taxonomic scope" value="Bacteria"/>
</dbReference>
<dbReference type="PANTHER" id="PTHR43788:SF6">
    <property type="entry name" value="DNA HELICASE B"/>
    <property type="match status" value="1"/>
</dbReference>
<dbReference type="SMART" id="SM00382">
    <property type="entry name" value="AAA"/>
    <property type="match status" value="1"/>
</dbReference>
<dbReference type="GO" id="GO:0000724">
    <property type="term" value="P:double-strand break repair via homologous recombination"/>
    <property type="evidence" value="ECO:0007669"/>
    <property type="project" value="UniProtKB-UniRule"/>
</dbReference>